<organism evidence="1 2">
    <name type="scientific">Periplaneta americana</name>
    <name type="common">American cockroach</name>
    <name type="synonym">Blatta americana</name>
    <dbReference type="NCBI Taxonomy" id="6978"/>
    <lineage>
        <taxon>Eukaryota</taxon>
        <taxon>Metazoa</taxon>
        <taxon>Ecdysozoa</taxon>
        <taxon>Arthropoda</taxon>
        <taxon>Hexapoda</taxon>
        <taxon>Insecta</taxon>
        <taxon>Pterygota</taxon>
        <taxon>Neoptera</taxon>
        <taxon>Polyneoptera</taxon>
        <taxon>Dictyoptera</taxon>
        <taxon>Blattodea</taxon>
        <taxon>Blattoidea</taxon>
        <taxon>Blattidae</taxon>
        <taxon>Blattinae</taxon>
        <taxon>Periplaneta</taxon>
    </lineage>
</organism>
<evidence type="ECO:0008006" key="3">
    <source>
        <dbReference type="Google" id="ProtNLM"/>
    </source>
</evidence>
<dbReference type="EMBL" id="JAJSOF020000005">
    <property type="protein sequence ID" value="KAJ4447297.1"/>
    <property type="molecule type" value="Genomic_DNA"/>
</dbReference>
<name>A0ABQ8TLD4_PERAM</name>
<dbReference type="Proteomes" id="UP001148838">
    <property type="component" value="Unassembled WGS sequence"/>
</dbReference>
<keyword evidence="2" id="KW-1185">Reference proteome</keyword>
<evidence type="ECO:0000313" key="2">
    <source>
        <dbReference type="Proteomes" id="UP001148838"/>
    </source>
</evidence>
<accession>A0ABQ8TLD4</accession>
<evidence type="ECO:0000313" key="1">
    <source>
        <dbReference type="EMBL" id="KAJ4447297.1"/>
    </source>
</evidence>
<gene>
    <name evidence="1" type="ORF">ANN_09301</name>
</gene>
<protein>
    <recommendedName>
        <fullName evidence="3">Reverse transcriptase domain-containing protein</fullName>
    </recommendedName>
</protein>
<proteinExistence type="predicted"/>
<comment type="caution">
    <text evidence="1">The sequence shown here is derived from an EMBL/GenBank/DDBJ whole genome shotgun (WGS) entry which is preliminary data.</text>
</comment>
<sequence>MGGVKVGGRRIKCIGFADDMTLLAEEEMMLRNVLRSYEQYGMINANKTKTMVVGRKIKKAPYSDRLLNYLVGEHIERAFFFDSVLERRTTPPGRRDIIYPDDRDYIDMGLGPQWPAPTLEGLLIFLDNRVSTEYFCTVFNPAFVQKYIRLRLYNIPARPVLSYGSEAWALRSHDISRMIACEVRFMRSIVGFTKFDHERNENIIEQRFSNYGPRTTCGPRDLPL</sequence>
<reference evidence="1 2" key="1">
    <citation type="journal article" date="2022" name="Allergy">
        <title>Genome assembly and annotation of Periplaneta americana reveal a comprehensive cockroach allergen profile.</title>
        <authorList>
            <person name="Wang L."/>
            <person name="Xiong Q."/>
            <person name="Saelim N."/>
            <person name="Wang L."/>
            <person name="Nong W."/>
            <person name="Wan A.T."/>
            <person name="Shi M."/>
            <person name="Liu X."/>
            <person name="Cao Q."/>
            <person name="Hui J.H.L."/>
            <person name="Sookrung N."/>
            <person name="Leung T.F."/>
            <person name="Tungtrongchitr A."/>
            <person name="Tsui S.K.W."/>
        </authorList>
    </citation>
    <scope>NUCLEOTIDE SEQUENCE [LARGE SCALE GENOMIC DNA]</scope>
    <source>
        <strain evidence="1">PWHHKU_190912</strain>
    </source>
</reference>